<feature type="domain" description="Ap4A phosphorylase 1/2 N-terminal" evidence="3">
    <location>
        <begin position="7"/>
        <end position="184"/>
    </location>
</feature>
<protein>
    <submittedName>
        <fullName evidence="4">Uncharacterized protein</fullName>
    </submittedName>
</protein>
<dbReference type="InterPro" id="IPR036265">
    <property type="entry name" value="HIT-like_sf"/>
</dbReference>
<organism evidence="4 5">
    <name type="scientific">Pseudomicrostroma glucosiphilum</name>
    <dbReference type="NCBI Taxonomy" id="1684307"/>
    <lineage>
        <taxon>Eukaryota</taxon>
        <taxon>Fungi</taxon>
        <taxon>Dikarya</taxon>
        <taxon>Basidiomycota</taxon>
        <taxon>Ustilaginomycotina</taxon>
        <taxon>Exobasidiomycetes</taxon>
        <taxon>Microstromatales</taxon>
        <taxon>Microstromatales incertae sedis</taxon>
        <taxon>Pseudomicrostroma</taxon>
    </lineage>
</organism>
<dbReference type="GeneID" id="37015820"/>
<dbReference type="PANTHER" id="PTHR38420:SF1">
    <property type="entry name" value="PUTATIVE (AFU_ORTHOLOGUE AFUA_5G14690)-RELATED"/>
    <property type="match status" value="1"/>
</dbReference>
<evidence type="ECO:0000259" key="2">
    <source>
        <dbReference type="Pfam" id="PF09830"/>
    </source>
</evidence>
<dbReference type="EMBL" id="KZ819322">
    <property type="protein sequence ID" value="PWN23189.1"/>
    <property type="molecule type" value="Genomic_DNA"/>
</dbReference>
<accession>A0A316UDB3</accession>
<evidence type="ECO:0000259" key="3">
    <source>
        <dbReference type="Pfam" id="PF19327"/>
    </source>
</evidence>
<dbReference type="STRING" id="1684307.A0A316UDB3"/>
<gene>
    <name evidence="4" type="ORF">BCV69DRAFT_297137</name>
</gene>
<feature type="compositionally biased region" description="Basic and acidic residues" evidence="1">
    <location>
        <begin position="62"/>
        <end position="80"/>
    </location>
</feature>
<dbReference type="Gene3D" id="3.30.428.70">
    <property type="match status" value="1"/>
</dbReference>
<feature type="region of interest" description="Disordered" evidence="1">
    <location>
        <begin position="62"/>
        <end position="91"/>
    </location>
</feature>
<sequence length="367" mass="40036">MSSSTSIPRDLPSLIAKQYDSALSSGSAFFYPSDVHSIKDQEGEDGPSMQWTVRRCEALREKAKEKKRKEEAKSGRDEPATQKGGQNPSDVFAPPYDKDLLIAELGDHTLLLNKFALIPHHFLLVTRDFQPQTMPPSPDTLRLAFEILSSVSRSLSTEILCFYNCGPVSGASQAHCHLQFVNLESGGGVLVEQLLGRIQKDGKEMETVHALPLPYQHFVHLLPPGLSSRSADDITSCLSDALMKLLDAMFSAQAAAISHDDGASAQPAPARRGARSWNLLLTGKAMHLIPRDKEDFPLGEEGPQNEEVGHLSLNALCFAGHLVTKSNEEVERIKSHPGGVRNILSQVGRRPVSDFTVATPNSDAREG</sequence>
<dbReference type="InterPro" id="IPR019200">
    <property type="entry name" value="ATP_adenylylTrfase_C"/>
</dbReference>
<feature type="domain" description="ATP adenylyltransferase C-terminal" evidence="2">
    <location>
        <begin position="213"/>
        <end position="348"/>
    </location>
</feature>
<evidence type="ECO:0000313" key="4">
    <source>
        <dbReference type="EMBL" id="PWN23189.1"/>
    </source>
</evidence>
<dbReference type="Pfam" id="PF19327">
    <property type="entry name" value="Ap4A_phos_N"/>
    <property type="match status" value="1"/>
</dbReference>
<dbReference type="InterPro" id="IPR009163">
    <property type="entry name" value="Ap4A_phos1/2"/>
</dbReference>
<evidence type="ECO:0000256" key="1">
    <source>
        <dbReference type="SAM" id="MobiDB-lite"/>
    </source>
</evidence>
<dbReference type="GO" id="GO:0003877">
    <property type="term" value="F:ATP:ADP adenylyltransferase activity"/>
    <property type="evidence" value="ECO:0007669"/>
    <property type="project" value="InterPro"/>
</dbReference>
<dbReference type="GO" id="GO:0005524">
    <property type="term" value="F:ATP binding"/>
    <property type="evidence" value="ECO:0007669"/>
    <property type="project" value="InterPro"/>
</dbReference>
<dbReference type="SUPFAM" id="SSF54197">
    <property type="entry name" value="HIT-like"/>
    <property type="match status" value="1"/>
</dbReference>
<dbReference type="InterPro" id="IPR043171">
    <property type="entry name" value="Ap4A_phos1/2-like"/>
</dbReference>
<dbReference type="AlphaFoldDB" id="A0A316UDB3"/>
<dbReference type="RefSeq" id="XP_025350349.1">
    <property type="nucleotide sequence ID" value="XM_025494086.1"/>
</dbReference>
<keyword evidence="5" id="KW-1185">Reference proteome</keyword>
<evidence type="ECO:0000313" key="5">
    <source>
        <dbReference type="Proteomes" id="UP000245942"/>
    </source>
</evidence>
<dbReference type="OrthoDB" id="10267950at2759"/>
<name>A0A316UDB3_9BASI</name>
<dbReference type="PANTHER" id="PTHR38420">
    <property type="entry name" value="AP-4-A PHOSPHORYLASE II"/>
    <property type="match status" value="1"/>
</dbReference>
<dbReference type="Proteomes" id="UP000245942">
    <property type="component" value="Unassembled WGS sequence"/>
</dbReference>
<dbReference type="InterPro" id="IPR045759">
    <property type="entry name" value="Ap4A_phos1/2_N"/>
</dbReference>
<proteinExistence type="predicted"/>
<dbReference type="GO" id="GO:0009117">
    <property type="term" value="P:nucleotide metabolic process"/>
    <property type="evidence" value="ECO:0007669"/>
    <property type="project" value="InterPro"/>
</dbReference>
<dbReference type="Pfam" id="PF09830">
    <property type="entry name" value="ATP_transf"/>
    <property type="match status" value="1"/>
</dbReference>
<reference evidence="4 5" key="1">
    <citation type="journal article" date="2018" name="Mol. Biol. Evol.">
        <title>Broad Genomic Sampling Reveals a Smut Pathogenic Ancestry of the Fungal Clade Ustilaginomycotina.</title>
        <authorList>
            <person name="Kijpornyongpan T."/>
            <person name="Mondo S.J."/>
            <person name="Barry K."/>
            <person name="Sandor L."/>
            <person name="Lee J."/>
            <person name="Lipzen A."/>
            <person name="Pangilinan J."/>
            <person name="LaButti K."/>
            <person name="Hainaut M."/>
            <person name="Henrissat B."/>
            <person name="Grigoriev I.V."/>
            <person name="Spatafora J.W."/>
            <person name="Aime M.C."/>
        </authorList>
    </citation>
    <scope>NUCLEOTIDE SEQUENCE [LARGE SCALE GENOMIC DNA]</scope>
    <source>
        <strain evidence="4 5">MCA 4718</strain>
    </source>
</reference>